<proteinExistence type="predicted"/>
<feature type="non-terminal residue" evidence="2">
    <location>
        <position position="1"/>
    </location>
</feature>
<feature type="compositionally biased region" description="Low complexity" evidence="1">
    <location>
        <begin position="34"/>
        <end position="54"/>
    </location>
</feature>
<accession>A0A6J4M2V9</accession>
<name>A0A6J4M2V9_9ACTN</name>
<gene>
    <name evidence="2" type="ORF">AVDCRST_MAG72-1260</name>
</gene>
<organism evidence="2">
    <name type="scientific">uncultured Nocardioidaceae bacterium</name>
    <dbReference type="NCBI Taxonomy" id="253824"/>
    <lineage>
        <taxon>Bacteria</taxon>
        <taxon>Bacillati</taxon>
        <taxon>Actinomycetota</taxon>
        <taxon>Actinomycetes</taxon>
        <taxon>Propionibacteriales</taxon>
        <taxon>Nocardioidaceae</taxon>
        <taxon>environmental samples</taxon>
    </lineage>
</organism>
<feature type="region of interest" description="Disordered" evidence="1">
    <location>
        <begin position="107"/>
        <end position="140"/>
    </location>
</feature>
<reference evidence="2" key="1">
    <citation type="submission" date="2020-02" db="EMBL/GenBank/DDBJ databases">
        <authorList>
            <person name="Meier V. D."/>
        </authorList>
    </citation>
    <scope>NUCLEOTIDE SEQUENCE</scope>
    <source>
        <strain evidence="2">AVDCRST_MAG72</strain>
    </source>
</reference>
<dbReference type="EMBL" id="CADCUJ010000056">
    <property type="protein sequence ID" value="CAA9348358.1"/>
    <property type="molecule type" value="Genomic_DNA"/>
</dbReference>
<evidence type="ECO:0000256" key="1">
    <source>
        <dbReference type="SAM" id="MobiDB-lite"/>
    </source>
</evidence>
<feature type="region of interest" description="Disordered" evidence="1">
    <location>
        <begin position="11"/>
        <end position="83"/>
    </location>
</feature>
<sequence length="140" mass="13750">DVPGRIACLHPAAGGGSDDGRVSAPAAQPPGLTAPGLRDGAPAGAARPGPHLGGVLVAGGRPGRRLGSRRGGSRGVLGHHQPPGLARLRVGAARAGHPALRARPVRAQRGRGGAVRRVGGAGLRRGVPRHGTGRAAAQPV</sequence>
<feature type="compositionally biased region" description="Basic residues" evidence="1">
    <location>
        <begin position="62"/>
        <end position="72"/>
    </location>
</feature>
<dbReference type="AlphaFoldDB" id="A0A6J4M2V9"/>
<feature type="non-terminal residue" evidence="2">
    <location>
        <position position="140"/>
    </location>
</feature>
<evidence type="ECO:0000313" key="2">
    <source>
        <dbReference type="EMBL" id="CAA9348358.1"/>
    </source>
</evidence>
<protein>
    <submittedName>
        <fullName evidence="2">Uncharacterized protein</fullName>
    </submittedName>
</protein>